<dbReference type="EMBL" id="KQ964273">
    <property type="protein sequence ID" value="KXJ85885.1"/>
    <property type="molecule type" value="Genomic_DNA"/>
</dbReference>
<dbReference type="GO" id="GO:0000981">
    <property type="term" value="F:DNA-binding transcription factor activity, RNA polymerase II-specific"/>
    <property type="evidence" value="ECO:0007669"/>
    <property type="project" value="InterPro"/>
</dbReference>
<dbReference type="Gene3D" id="4.10.240.10">
    <property type="entry name" value="Zn(2)-C6 fungal-type DNA-binding domain"/>
    <property type="match status" value="1"/>
</dbReference>
<dbReference type="PANTHER" id="PTHR38791">
    <property type="entry name" value="ZN(II)2CYS6 TRANSCRIPTION FACTOR (EUROFUNG)-RELATED-RELATED"/>
    <property type="match status" value="1"/>
</dbReference>
<dbReference type="AlphaFoldDB" id="A0A136ILT7"/>
<accession>A0A136ILT7</accession>
<feature type="compositionally biased region" description="Polar residues" evidence="2">
    <location>
        <begin position="364"/>
        <end position="381"/>
    </location>
</feature>
<keyword evidence="1" id="KW-0539">Nucleus</keyword>
<organism evidence="4 5">
    <name type="scientific">Microdochium bolleyi</name>
    <dbReference type="NCBI Taxonomy" id="196109"/>
    <lineage>
        <taxon>Eukaryota</taxon>
        <taxon>Fungi</taxon>
        <taxon>Dikarya</taxon>
        <taxon>Ascomycota</taxon>
        <taxon>Pezizomycotina</taxon>
        <taxon>Sordariomycetes</taxon>
        <taxon>Xylariomycetidae</taxon>
        <taxon>Xylariales</taxon>
        <taxon>Microdochiaceae</taxon>
        <taxon>Microdochium</taxon>
    </lineage>
</organism>
<gene>
    <name evidence="4" type="ORF">Micbo1qcDRAFT_190807</name>
</gene>
<name>A0A136ILT7_9PEZI</name>
<feature type="compositionally biased region" description="Low complexity" evidence="2">
    <location>
        <begin position="290"/>
        <end position="302"/>
    </location>
</feature>
<evidence type="ECO:0000256" key="1">
    <source>
        <dbReference type="ARBA" id="ARBA00023242"/>
    </source>
</evidence>
<feature type="region of interest" description="Disordered" evidence="2">
    <location>
        <begin position="364"/>
        <end position="399"/>
    </location>
</feature>
<dbReference type="GO" id="GO:0008270">
    <property type="term" value="F:zinc ion binding"/>
    <property type="evidence" value="ECO:0007669"/>
    <property type="project" value="InterPro"/>
</dbReference>
<dbReference type="SUPFAM" id="SSF57701">
    <property type="entry name" value="Zn2/Cys6 DNA-binding domain"/>
    <property type="match status" value="1"/>
</dbReference>
<dbReference type="PANTHER" id="PTHR38791:SF12">
    <property type="entry name" value="TRANSCRIPTION FACTOR DOMAIN-CONTAINING PROTEIN-RELATED"/>
    <property type="match status" value="1"/>
</dbReference>
<dbReference type="PROSITE" id="PS50048">
    <property type="entry name" value="ZN2_CY6_FUNGAL_2"/>
    <property type="match status" value="1"/>
</dbReference>
<keyword evidence="5" id="KW-1185">Reference proteome</keyword>
<protein>
    <recommendedName>
        <fullName evidence="3">Zn(2)-C6 fungal-type domain-containing protein</fullName>
    </recommendedName>
</protein>
<evidence type="ECO:0000313" key="4">
    <source>
        <dbReference type="EMBL" id="KXJ85885.1"/>
    </source>
</evidence>
<feature type="domain" description="Zn(2)-C6 fungal-type" evidence="3">
    <location>
        <begin position="10"/>
        <end position="38"/>
    </location>
</feature>
<evidence type="ECO:0000259" key="3">
    <source>
        <dbReference type="PROSITE" id="PS50048"/>
    </source>
</evidence>
<dbReference type="InterPro" id="IPR036864">
    <property type="entry name" value="Zn2-C6_fun-type_DNA-bd_sf"/>
</dbReference>
<sequence length="598" mass="66032">MVFPGRLSTGCKLCRRRKVKCDEGKPGCNRCVVYGRPCPGYGDNFQFRPQEAKVKKAMSSAPAPLPSPPPIQSREHQSLCYFMSRFVARGMAGPFPGHLGFLYDLYDPDHLSSLELATLSAAEMTAYNKFGVPEMKQRAYRNRGAAIRALSTALSSPDRNVRFNDKTIGTVLLLATFADISGEGGARDGGHAPGLYYLLEQRGKDQLLTKTGSEIFFLGVMRLHIHSFVTNDYSYADPGGYSELMQDVDPLWRGRALVCKIPRLRSALDDHLTAMAKRYKLETSTGAEGQGTQQPQQQPQQGKSRDSSEEGDGLPPPPLQEDDIEQTMVLYMGCMKVLHELSEWDQSIATNPVFNSDIVEIETPTTHSHSPISPLSAQAPTFDTAHDQHKQQHQQFQPLPKRYDSRTACTVILLKSSRVMLLLSLLAYFKRLRDWVVAYPRLLGDPAENPLLAALFSDPSASLADIEKMLDDVRESVTEIERCVPFAVGREEDDLDGIASFQEGFGVGGFYGGGGGAGQCNPGKAGVRLATNQLETAAAALIIMHPLILVFMCPFSTPRQKAMSLDVLNRMDKNMGIRAARWRLKELSEAETKGLFFS</sequence>
<dbReference type="InterPro" id="IPR053175">
    <property type="entry name" value="DHMBA_Reg_Transcription_Factor"/>
</dbReference>
<reference evidence="5" key="1">
    <citation type="submission" date="2016-02" db="EMBL/GenBank/DDBJ databases">
        <title>Draft genome sequence of Microdochium bolleyi, a fungal endophyte of beachgrass.</title>
        <authorList>
            <consortium name="DOE Joint Genome Institute"/>
            <person name="David A.S."/>
            <person name="May G."/>
            <person name="Haridas S."/>
            <person name="Lim J."/>
            <person name="Wang M."/>
            <person name="Labutti K."/>
            <person name="Lipzen A."/>
            <person name="Barry K."/>
            <person name="Grigoriev I.V."/>
        </authorList>
    </citation>
    <scope>NUCLEOTIDE SEQUENCE [LARGE SCALE GENOMIC DNA]</scope>
    <source>
        <strain evidence="5">J235TASD1</strain>
    </source>
</reference>
<dbReference type="InParanoid" id="A0A136ILT7"/>
<proteinExistence type="predicted"/>
<dbReference type="Proteomes" id="UP000070501">
    <property type="component" value="Unassembled WGS sequence"/>
</dbReference>
<evidence type="ECO:0000313" key="5">
    <source>
        <dbReference type="Proteomes" id="UP000070501"/>
    </source>
</evidence>
<dbReference type="PROSITE" id="PS00463">
    <property type="entry name" value="ZN2_CY6_FUNGAL_1"/>
    <property type="match status" value="1"/>
</dbReference>
<dbReference type="CDD" id="cd00067">
    <property type="entry name" value="GAL4"/>
    <property type="match status" value="1"/>
</dbReference>
<dbReference type="OrthoDB" id="2991872at2759"/>
<dbReference type="SMART" id="SM00066">
    <property type="entry name" value="GAL4"/>
    <property type="match status" value="1"/>
</dbReference>
<evidence type="ECO:0000256" key="2">
    <source>
        <dbReference type="SAM" id="MobiDB-lite"/>
    </source>
</evidence>
<dbReference type="Pfam" id="PF00172">
    <property type="entry name" value="Zn_clus"/>
    <property type="match status" value="1"/>
</dbReference>
<feature type="region of interest" description="Disordered" evidence="2">
    <location>
        <begin position="284"/>
        <end position="321"/>
    </location>
</feature>
<dbReference type="InterPro" id="IPR001138">
    <property type="entry name" value="Zn2Cys6_DnaBD"/>
</dbReference>